<dbReference type="AlphaFoldDB" id="A0AA35KFZ5"/>
<dbReference type="EMBL" id="OX395131">
    <property type="protein sequence ID" value="CAI5776779.1"/>
    <property type="molecule type" value="Genomic_DNA"/>
</dbReference>
<proteinExistence type="predicted"/>
<evidence type="ECO:0000313" key="2">
    <source>
        <dbReference type="EMBL" id="CAI5776779.1"/>
    </source>
</evidence>
<reference evidence="2" key="1">
    <citation type="submission" date="2022-12" db="EMBL/GenBank/DDBJ databases">
        <authorList>
            <person name="Alioto T."/>
            <person name="Alioto T."/>
            <person name="Gomez Garrido J."/>
        </authorList>
    </citation>
    <scope>NUCLEOTIDE SEQUENCE</scope>
</reference>
<name>A0AA35KFZ5_9SAUR</name>
<gene>
    <name evidence="2" type="ORF">PODLI_1B028108</name>
</gene>
<evidence type="ECO:0000256" key="1">
    <source>
        <dbReference type="SAM" id="MobiDB-lite"/>
    </source>
</evidence>
<organism evidence="2 3">
    <name type="scientific">Podarcis lilfordi</name>
    <name type="common">Lilford's wall lizard</name>
    <dbReference type="NCBI Taxonomy" id="74358"/>
    <lineage>
        <taxon>Eukaryota</taxon>
        <taxon>Metazoa</taxon>
        <taxon>Chordata</taxon>
        <taxon>Craniata</taxon>
        <taxon>Vertebrata</taxon>
        <taxon>Euteleostomi</taxon>
        <taxon>Lepidosauria</taxon>
        <taxon>Squamata</taxon>
        <taxon>Bifurcata</taxon>
        <taxon>Unidentata</taxon>
        <taxon>Episquamata</taxon>
        <taxon>Laterata</taxon>
        <taxon>Lacertibaenia</taxon>
        <taxon>Lacertidae</taxon>
        <taxon>Podarcis</taxon>
    </lineage>
</organism>
<dbReference type="Proteomes" id="UP001178461">
    <property type="component" value="Chromosome 6"/>
</dbReference>
<feature type="compositionally biased region" description="Basic and acidic residues" evidence="1">
    <location>
        <begin position="91"/>
        <end position="100"/>
    </location>
</feature>
<evidence type="ECO:0000313" key="3">
    <source>
        <dbReference type="Proteomes" id="UP001178461"/>
    </source>
</evidence>
<feature type="region of interest" description="Disordered" evidence="1">
    <location>
        <begin position="72"/>
        <end position="100"/>
    </location>
</feature>
<protein>
    <submittedName>
        <fullName evidence="2">Uncharacterized protein</fullName>
    </submittedName>
</protein>
<accession>A0AA35KFZ5</accession>
<sequence length="100" mass="10673">MQNAGAAMLRQKCLSGDKGLSFVPMVGAWPVSRSSAINNNNILDYLLFPSHSLLLYLVPAACTEISEGCKLPAGEKMQSGGETPSFPRGRSRAEPPHGSR</sequence>
<keyword evidence="3" id="KW-1185">Reference proteome</keyword>